<organism evidence="2 3">
    <name type="scientific">[Phormidium ambiguum] IAM M-71</name>
    <dbReference type="NCBI Taxonomy" id="454136"/>
    <lineage>
        <taxon>Bacteria</taxon>
        <taxon>Bacillati</taxon>
        <taxon>Cyanobacteriota</taxon>
        <taxon>Cyanophyceae</taxon>
        <taxon>Oscillatoriophycideae</taxon>
        <taxon>Aerosakkonematales</taxon>
        <taxon>Aerosakkonemataceae</taxon>
        <taxon>Floridanema</taxon>
    </lineage>
</organism>
<evidence type="ECO:0000313" key="2">
    <source>
        <dbReference type="EMBL" id="OKH33674.1"/>
    </source>
</evidence>
<name>A0A1U7IAV1_9CYAN</name>
<keyword evidence="1" id="KW-1133">Transmembrane helix</keyword>
<dbReference type="EMBL" id="MRCE01000027">
    <property type="protein sequence ID" value="OKH33674.1"/>
    <property type="molecule type" value="Genomic_DNA"/>
</dbReference>
<feature type="transmembrane region" description="Helical" evidence="1">
    <location>
        <begin position="74"/>
        <end position="93"/>
    </location>
</feature>
<keyword evidence="1" id="KW-0812">Transmembrane</keyword>
<dbReference type="Pfam" id="PF11139">
    <property type="entry name" value="SfLAP"/>
    <property type="match status" value="1"/>
</dbReference>
<feature type="transmembrane region" description="Helical" evidence="1">
    <location>
        <begin position="41"/>
        <end position="62"/>
    </location>
</feature>
<gene>
    <name evidence="2" type="ORF">NIES2119_22370</name>
</gene>
<dbReference type="InterPro" id="IPR021315">
    <property type="entry name" value="Gap/Sap"/>
</dbReference>
<dbReference type="OrthoDB" id="160381at2"/>
<sequence length="224" mass="24133">METLLFSLLPYIIGSAVVPLQIIIGLLFLKSDRQGLLKAVGYVTGMTIARLLQGLIFGLILTEAASAEESNDKNLVISTLLLVLGILLLIAAYKKWRGQDDPDDPPPKWLTTIDSSTPLKAFGIGLGLPLIAPKLWVFTLSALATIAAAQLGQPSSAIAFLIFILLAQSLLLLPILIRILLPQKSKSLLARISDWLTKNNRSIVIVVSLVFGLLFLKSGITGLL</sequence>
<dbReference type="STRING" id="454136.NIES2119_22370"/>
<feature type="transmembrane region" description="Helical" evidence="1">
    <location>
        <begin position="158"/>
        <end position="181"/>
    </location>
</feature>
<evidence type="ECO:0000313" key="3">
    <source>
        <dbReference type="Proteomes" id="UP000185860"/>
    </source>
</evidence>
<reference evidence="2 3" key="1">
    <citation type="submission" date="2016-11" db="EMBL/GenBank/DDBJ databases">
        <title>Draft Genome Sequences of Nine Cyanobacterial Strains from Diverse Habitats.</title>
        <authorList>
            <person name="Zhu T."/>
            <person name="Hou S."/>
            <person name="Lu X."/>
            <person name="Hess W.R."/>
        </authorList>
    </citation>
    <scope>NUCLEOTIDE SEQUENCE [LARGE SCALE GENOMIC DNA]</scope>
    <source>
        <strain evidence="2 3">IAM M-71</strain>
    </source>
</reference>
<dbReference type="RefSeq" id="WP_073595716.1">
    <property type="nucleotide sequence ID" value="NZ_MRCE01000027.1"/>
</dbReference>
<dbReference type="AlphaFoldDB" id="A0A1U7IAV1"/>
<keyword evidence="1" id="KW-0472">Membrane</keyword>
<evidence type="ECO:0000256" key="1">
    <source>
        <dbReference type="SAM" id="Phobius"/>
    </source>
</evidence>
<feature type="transmembrane region" description="Helical" evidence="1">
    <location>
        <begin position="202"/>
        <end position="220"/>
    </location>
</feature>
<accession>A0A1U7IAV1</accession>
<proteinExistence type="predicted"/>
<feature type="transmembrane region" description="Helical" evidence="1">
    <location>
        <begin position="6"/>
        <end position="29"/>
    </location>
</feature>
<dbReference type="Proteomes" id="UP000185860">
    <property type="component" value="Unassembled WGS sequence"/>
</dbReference>
<feature type="transmembrane region" description="Helical" evidence="1">
    <location>
        <begin position="135"/>
        <end position="152"/>
    </location>
</feature>
<protein>
    <submittedName>
        <fullName evidence="2">Uncharacterized protein</fullName>
    </submittedName>
</protein>
<comment type="caution">
    <text evidence="2">The sequence shown here is derived from an EMBL/GenBank/DDBJ whole genome shotgun (WGS) entry which is preliminary data.</text>
</comment>